<feature type="compositionally biased region" description="Basic and acidic residues" evidence="5">
    <location>
        <begin position="121"/>
        <end position="135"/>
    </location>
</feature>
<keyword evidence="6" id="KW-0472">Membrane</keyword>
<evidence type="ECO:0000313" key="7">
    <source>
        <dbReference type="EMBL" id="KKW17393.1"/>
    </source>
</evidence>
<feature type="compositionally biased region" description="Low complexity" evidence="5">
    <location>
        <begin position="36"/>
        <end position="52"/>
    </location>
</feature>
<evidence type="ECO:0000256" key="1">
    <source>
        <dbReference type="ARBA" id="ARBA00004613"/>
    </source>
</evidence>
<dbReference type="Pfam" id="PF18884">
    <property type="entry name" value="TSP3_bac"/>
    <property type="match status" value="3"/>
</dbReference>
<evidence type="ECO:0000256" key="6">
    <source>
        <dbReference type="SAM" id="Phobius"/>
    </source>
</evidence>
<dbReference type="SUPFAM" id="SSF103647">
    <property type="entry name" value="TSP type-3 repeat"/>
    <property type="match status" value="1"/>
</dbReference>
<feature type="compositionally biased region" description="Basic and acidic residues" evidence="5">
    <location>
        <begin position="63"/>
        <end position="89"/>
    </location>
</feature>
<keyword evidence="6" id="KW-1133">Transmembrane helix</keyword>
<dbReference type="AlphaFoldDB" id="A0A0G1WF33"/>
<evidence type="ECO:0000313" key="8">
    <source>
        <dbReference type="Proteomes" id="UP000033982"/>
    </source>
</evidence>
<keyword evidence="2" id="KW-0964">Secreted</keyword>
<evidence type="ECO:0000256" key="3">
    <source>
        <dbReference type="ARBA" id="ARBA00022729"/>
    </source>
</evidence>
<dbReference type="PANTHER" id="PTHR37467">
    <property type="entry name" value="EXPORTED CALCIUM-BINDING GLYCOPROTEIN-RELATED"/>
    <property type="match status" value="1"/>
</dbReference>
<evidence type="ECO:0000256" key="5">
    <source>
        <dbReference type="SAM" id="MobiDB-lite"/>
    </source>
</evidence>
<evidence type="ECO:0000256" key="2">
    <source>
        <dbReference type="ARBA" id="ARBA00022525"/>
    </source>
</evidence>
<feature type="transmembrane region" description="Helical" evidence="6">
    <location>
        <begin position="6"/>
        <end position="26"/>
    </location>
</feature>
<evidence type="ECO:0000256" key="4">
    <source>
        <dbReference type="ARBA" id="ARBA00022837"/>
    </source>
</evidence>
<feature type="region of interest" description="Disordered" evidence="5">
    <location>
        <begin position="36"/>
        <end position="136"/>
    </location>
</feature>
<organism evidence="7 8">
    <name type="scientific">Candidatus Magasanikbacteria bacterium GW2011_GWA2_50_22</name>
    <dbReference type="NCBI Taxonomy" id="1619043"/>
    <lineage>
        <taxon>Bacteria</taxon>
        <taxon>Candidatus Magasanikiibacteriota</taxon>
    </lineage>
</organism>
<name>A0A0G1WF33_9BACT</name>
<sequence length="162" mass="18461">MKRKFIIIGVIILMVVLVMIGFYIFVKQRDRQNMLPSSSQQTQIPSTSSPESPAQPIQPVIPEIRDTDGDRLSDEDENRYRTDPTKPDTDGDGLSDWEEAIIYETDPLKTDTDGDNFSDSQEVRAGYDPRSKEPRQLPGVMKYEESHIFNISFITPPRLPLS</sequence>
<accession>A0A0G1WF33</accession>
<reference evidence="7 8" key="1">
    <citation type="journal article" date="2015" name="Nature">
        <title>rRNA introns, odd ribosomes, and small enigmatic genomes across a large radiation of phyla.</title>
        <authorList>
            <person name="Brown C.T."/>
            <person name="Hug L.A."/>
            <person name="Thomas B.C."/>
            <person name="Sharon I."/>
            <person name="Castelle C.J."/>
            <person name="Singh A."/>
            <person name="Wilkins M.J."/>
            <person name="Williams K.H."/>
            <person name="Banfield J.F."/>
        </authorList>
    </citation>
    <scope>NUCLEOTIDE SEQUENCE [LARGE SCALE GENOMIC DNA]</scope>
</reference>
<keyword evidence="4" id="KW-0106">Calcium</keyword>
<dbReference type="PANTHER" id="PTHR37467:SF1">
    <property type="entry name" value="EXPORTED CALCIUM-BINDING GLYCOPROTEIN"/>
    <property type="match status" value="1"/>
</dbReference>
<dbReference type="InterPro" id="IPR028974">
    <property type="entry name" value="TSP_type-3_rpt"/>
</dbReference>
<feature type="compositionally biased region" description="Acidic residues" evidence="5">
    <location>
        <begin position="90"/>
        <end position="101"/>
    </location>
</feature>
<protein>
    <submittedName>
        <fullName evidence="7">S-layer domain-containing protein</fullName>
    </submittedName>
</protein>
<comment type="caution">
    <text evidence="7">The sequence shown here is derived from an EMBL/GenBank/DDBJ whole genome shotgun (WGS) entry which is preliminary data.</text>
</comment>
<dbReference type="InterPro" id="IPR059100">
    <property type="entry name" value="TSP3_bac"/>
</dbReference>
<dbReference type="Gene3D" id="4.10.1080.10">
    <property type="entry name" value="TSP type-3 repeat"/>
    <property type="match status" value="1"/>
</dbReference>
<keyword evidence="6" id="KW-0812">Transmembrane</keyword>
<proteinExistence type="predicted"/>
<dbReference type="InterPro" id="IPR053180">
    <property type="entry name" value="Ca-binding_acidic-repeat"/>
</dbReference>
<keyword evidence="3" id="KW-0732">Signal</keyword>
<comment type="subcellular location">
    <subcellularLocation>
        <location evidence="1">Secreted</location>
    </subcellularLocation>
</comment>
<gene>
    <name evidence="7" type="ORF">UY58_C0004G0017</name>
</gene>
<dbReference type="EMBL" id="LCQN01000004">
    <property type="protein sequence ID" value="KKW17393.1"/>
    <property type="molecule type" value="Genomic_DNA"/>
</dbReference>
<dbReference type="Proteomes" id="UP000033982">
    <property type="component" value="Unassembled WGS sequence"/>
</dbReference>
<dbReference type="GO" id="GO:0005509">
    <property type="term" value="F:calcium ion binding"/>
    <property type="evidence" value="ECO:0007669"/>
    <property type="project" value="InterPro"/>
</dbReference>